<accession>A0A6G0VYW8</accession>
<sequence>WATVIRNSRINAGPYTTIVLSHIDFLDWTEVCNSVFNKPKIKDTNDCQVKFKAIRSIILGQDNPNKIKFSYTFESLNYNIIDLEANKRLRSSGLTLLASPKQLYTNKLPLNPEKYKDLSNLCTKNVIPKCYHQEYLNLPNKSAIRDNLPETDEDE</sequence>
<reference evidence="1 2" key="1">
    <citation type="submission" date="2019-08" db="EMBL/GenBank/DDBJ databases">
        <title>Whole genome of Aphis craccivora.</title>
        <authorList>
            <person name="Voronova N.V."/>
            <person name="Shulinski R.S."/>
            <person name="Bandarenka Y.V."/>
            <person name="Zhorov D.G."/>
            <person name="Warner D."/>
        </authorList>
    </citation>
    <scope>NUCLEOTIDE SEQUENCE [LARGE SCALE GENOMIC DNA]</scope>
    <source>
        <strain evidence="1">180601</strain>
        <tissue evidence="1">Whole Body</tissue>
    </source>
</reference>
<organism evidence="1 2">
    <name type="scientific">Aphis craccivora</name>
    <name type="common">Cowpea aphid</name>
    <dbReference type="NCBI Taxonomy" id="307492"/>
    <lineage>
        <taxon>Eukaryota</taxon>
        <taxon>Metazoa</taxon>
        <taxon>Ecdysozoa</taxon>
        <taxon>Arthropoda</taxon>
        <taxon>Hexapoda</taxon>
        <taxon>Insecta</taxon>
        <taxon>Pterygota</taxon>
        <taxon>Neoptera</taxon>
        <taxon>Paraneoptera</taxon>
        <taxon>Hemiptera</taxon>
        <taxon>Sternorrhyncha</taxon>
        <taxon>Aphidomorpha</taxon>
        <taxon>Aphidoidea</taxon>
        <taxon>Aphididae</taxon>
        <taxon>Aphidini</taxon>
        <taxon>Aphis</taxon>
        <taxon>Aphis</taxon>
    </lineage>
</organism>
<dbReference type="AlphaFoldDB" id="A0A6G0VYW8"/>
<dbReference type="OrthoDB" id="7462948at2759"/>
<feature type="non-terminal residue" evidence="1">
    <location>
        <position position="1"/>
    </location>
</feature>
<comment type="caution">
    <text evidence="1">The sequence shown here is derived from an EMBL/GenBank/DDBJ whole genome shotgun (WGS) entry which is preliminary data.</text>
</comment>
<evidence type="ECO:0000313" key="1">
    <source>
        <dbReference type="EMBL" id="KAF0711702.1"/>
    </source>
</evidence>
<dbReference type="Proteomes" id="UP000478052">
    <property type="component" value="Unassembled WGS sequence"/>
</dbReference>
<evidence type="ECO:0000313" key="2">
    <source>
        <dbReference type="Proteomes" id="UP000478052"/>
    </source>
</evidence>
<gene>
    <name evidence="1" type="ORF">FWK35_00035110</name>
</gene>
<dbReference type="EMBL" id="VUJU01011173">
    <property type="protein sequence ID" value="KAF0711702.1"/>
    <property type="molecule type" value="Genomic_DNA"/>
</dbReference>
<keyword evidence="2" id="KW-1185">Reference proteome</keyword>
<proteinExistence type="predicted"/>
<name>A0A6G0VYW8_APHCR</name>
<protein>
    <submittedName>
        <fullName evidence="1">Uncharacterized protein</fullName>
    </submittedName>
</protein>